<dbReference type="InterPro" id="IPR011333">
    <property type="entry name" value="SKP1/BTB/POZ_sf"/>
</dbReference>
<feature type="domain" description="BTB" evidence="1">
    <location>
        <begin position="20"/>
        <end position="86"/>
    </location>
</feature>
<evidence type="ECO:0000313" key="2">
    <source>
        <dbReference type="EMBL" id="KIJ64938.1"/>
    </source>
</evidence>
<dbReference type="Gene3D" id="3.30.710.10">
    <property type="entry name" value="Potassium Channel Kv1.1, Chain A"/>
    <property type="match status" value="1"/>
</dbReference>
<protein>
    <recommendedName>
        <fullName evidence="1">BTB domain-containing protein</fullName>
    </recommendedName>
</protein>
<dbReference type="SMART" id="SM00225">
    <property type="entry name" value="BTB"/>
    <property type="match status" value="1"/>
</dbReference>
<organism evidence="2 3">
    <name type="scientific">Hydnomerulius pinastri MD-312</name>
    <dbReference type="NCBI Taxonomy" id="994086"/>
    <lineage>
        <taxon>Eukaryota</taxon>
        <taxon>Fungi</taxon>
        <taxon>Dikarya</taxon>
        <taxon>Basidiomycota</taxon>
        <taxon>Agaricomycotina</taxon>
        <taxon>Agaricomycetes</taxon>
        <taxon>Agaricomycetidae</taxon>
        <taxon>Boletales</taxon>
        <taxon>Boletales incertae sedis</taxon>
        <taxon>Leucogyrophana</taxon>
    </lineage>
</organism>
<dbReference type="InterPro" id="IPR000210">
    <property type="entry name" value="BTB/POZ_dom"/>
</dbReference>
<proteinExistence type="predicted"/>
<dbReference type="PROSITE" id="PS50097">
    <property type="entry name" value="BTB"/>
    <property type="match status" value="1"/>
</dbReference>
<dbReference type="Proteomes" id="UP000053820">
    <property type="component" value="Unassembled WGS sequence"/>
</dbReference>
<evidence type="ECO:0000259" key="1">
    <source>
        <dbReference type="PROSITE" id="PS50097"/>
    </source>
</evidence>
<reference evidence="2 3" key="1">
    <citation type="submission" date="2014-04" db="EMBL/GenBank/DDBJ databases">
        <title>Evolutionary Origins and Diversification of the Mycorrhizal Mutualists.</title>
        <authorList>
            <consortium name="DOE Joint Genome Institute"/>
            <consortium name="Mycorrhizal Genomics Consortium"/>
            <person name="Kohler A."/>
            <person name="Kuo A."/>
            <person name="Nagy L.G."/>
            <person name="Floudas D."/>
            <person name="Copeland A."/>
            <person name="Barry K.W."/>
            <person name="Cichocki N."/>
            <person name="Veneault-Fourrey C."/>
            <person name="LaButti K."/>
            <person name="Lindquist E.A."/>
            <person name="Lipzen A."/>
            <person name="Lundell T."/>
            <person name="Morin E."/>
            <person name="Murat C."/>
            <person name="Riley R."/>
            <person name="Ohm R."/>
            <person name="Sun H."/>
            <person name="Tunlid A."/>
            <person name="Henrissat B."/>
            <person name="Grigoriev I.V."/>
            <person name="Hibbett D.S."/>
            <person name="Martin F."/>
        </authorList>
    </citation>
    <scope>NUCLEOTIDE SEQUENCE [LARGE SCALE GENOMIC DNA]</scope>
    <source>
        <strain evidence="2 3">MD-312</strain>
    </source>
</reference>
<keyword evidence="3" id="KW-1185">Reference proteome</keyword>
<sequence length="318" mass="36547">MPIRRGSALEDHLDPWLQDGNIILAAEGKYFRIHRDILSSASQIFQDMFSCPQSNKSVDPRMDGCPVIVLHDPASDVQIVLRALYSRSPYRTFTKEPTPLSVVAASLRLGKKYEIPRLFDEACARIKECYPASLFTLLFLPLDLKHPISGRDKYDFQLINLARESGLLSLLPVAMYLCVRSCPLSAILDGYHFKGSFYTLSLDNQRSCIMGRDKLLELQSITFGWLKRRRGCCLDEVKCAFGNYMTIAELWSPDLPHFRDPFMRWDPKWDSRFCQNCLIYCHREIEDGRESAWDALPSAFGLGSWEELTKNETYETSF</sequence>
<evidence type="ECO:0000313" key="3">
    <source>
        <dbReference type="Proteomes" id="UP000053820"/>
    </source>
</evidence>
<dbReference type="Pfam" id="PF00651">
    <property type="entry name" value="BTB"/>
    <property type="match status" value="1"/>
</dbReference>
<dbReference type="EMBL" id="KN839845">
    <property type="protein sequence ID" value="KIJ64938.1"/>
    <property type="molecule type" value="Genomic_DNA"/>
</dbReference>
<dbReference type="HOGENOM" id="CLU_033082_3_1_1"/>
<dbReference type="SUPFAM" id="SSF54695">
    <property type="entry name" value="POZ domain"/>
    <property type="match status" value="1"/>
</dbReference>
<accession>A0A0C9WAF3</accession>
<name>A0A0C9WAF3_9AGAM</name>
<gene>
    <name evidence="2" type="ORF">HYDPIDRAFT_28284</name>
</gene>
<dbReference type="OrthoDB" id="2879636at2759"/>
<dbReference type="AlphaFoldDB" id="A0A0C9WAF3"/>